<organism evidence="2 3">
    <name type="scientific">Promicromonospora vindobonensis</name>
    <dbReference type="NCBI Taxonomy" id="195748"/>
    <lineage>
        <taxon>Bacteria</taxon>
        <taxon>Bacillati</taxon>
        <taxon>Actinomycetota</taxon>
        <taxon>Actinomycetes</taxon>
        <taxon>Micrococcales</taxon>
        <taxon>Promicromonosporaceae</taxon>
        <taxon>Promicromonospora</taxon>
    </lineage>
</organism>
<keyword evidence="3" id="KW-1185">Reference proteome</keyword>
<gene>
    <name evidence="2" type="ORF">ACFS27_13605</name>
</gene>
<evidence type="ECO:0000313" key="2">
    <source>
        <dbReference type="EMBL" id="MFD2794587.1"/>
    </source>
</evidence>
<sequence length="61" mass="6938">MTPLQSWAFLALALFLLLCLCLSLVRLTRKVEYRNTHGQDSGVHADSHDPDEPYDHEKDGL</sequence>
<dbReference type="RefSeq" id="WP_377183822.1">
    <property type="nucleotide sequence ID" value="NZ_JBHUOG010000002.1"/>
</dbReference>
<evidence type="ECO:0000313" key="3">
    <source>
        <dbReference type="Proteomes" id="UP001597479"/>
    </source>
</evidence>
<dbReference type="Proteomes" id="UP001597479">
    <property type="component" value="Unassembled WGS sequence"/>
</dbReference>
<accession>A0ABW5VUJ3</accession>
<evidence type="ECO:0000256" key="1">
    <source>
        <dbReference type="SAM" id="MobiDB-lite"/>
    </source>
</evidence>
<protein>
    <submittedName>
        <fullName evidence="2">Uncharacterized protein</fullName>
    </submittedName>
</protein>
<comment type="caution">
    <text evidence="2">The sequence shown here is derived from an EMBL/GenBank/DDBJ whole genome shotgun (WGS) entry which is preliminary data.</text>
</comment>
<name>A0ABW5VUJ3_9MICO</name>
<feature type="region of interest" description="Disordered" evidence="1">
    <location>
        <begin position="37"/>
        <end position="61"/>
    </location>
</feature>
<reference evidence="3" key="1">
    <citation type="journal article" date="2019" name="Int. J. Syst. Evol. Microbiol.">
        <title>The Global Catalogue of Microorganisms (GCM) 10K type strain sequencing project: providing services to taxonomists for standard genome sequencing and annotation.</title>
        <authorList>
            <consortium name="The Broad Institute Genomics Platform"/>
            <consortium name="The Broad Institute Genome Sequencing Center for Infectious Disease"/>
            <person name="Wu L."/>
            <person name="Ma J."/>
        </authorList>
    </citation>
    <scope>NUCLEOTIDE SEQUENCE [LARGE SCALE GENOMIC DNA]</scope>
    <source>
        <strain evidence="3">CCM 7044</strain>
    </source>
</reference>
<dbReference type="EMBL" id="JBHUOG010000002">
    <property type="protein sequence ID" value="MFD2794587.1"/>
    <property type="molecule type" value="Genomic_DNA"/>
</dbReference>
<proteinExistence type="predicted"/>